<dbReference type="PANTHER" id="PTHR43236">
    <property type="entry name" value="ANTITOXIN HIGA1"/>
    <property type="match status" value="1"/>
</dbReference>
<dbReference type="InterPro" id="IPR010359">
    <property type="entry name" value="IrrE_HExxH"/>
</dbReference>
<evidence type="ECO:0000313" key="2">
    <source>
        <dbReference type="EMBL" id="OMI06693.1"/>
    </source>
</evidence>
<dbReference type="RefSeq" id="WP_076762535.1">
    <property type="nucleotide sequence ID" value="NZ_JARMMI010000007.1"/>
</dbReference>
<dbReference type="Pfam" id="PF06114">
    <property type="entry name" value="Peptidase_M78"/>
    <property type="match status" value="1"/>
</dbReference>
<comment type="caution">
    <text evidence="2">The sequence shown here is derived from an EMBL/GenBank/DDBJ whole genome shotgun (WGS) entry which is preliminary data.</text>
</comment>
<dbReference type="EMBL" id="MTJL01000014">
    <property type="protein sequence ID" value="OMI06693.1"/>
    <property type="molecule type" value="Genomic_DNA"/>
</dbReference>
<dbReference type="Gene3D" id="1.10.10.2910">
    <property type="match status" value="1"/>
</dbReference>
<feature type="domain" description="IrrE N-terminal-like" evidence="1">
    <location>
        <begin position="24"/>
        <end position="137"/>
    </location>
</feature>
<evidence type="ECO:0000259" key="1">
    <source>
        <dbReference type="Pfam" id="PF06114"/>
    </source>
</evidence>
<accession>A0A1R1QPW1</accession>
<organism evidence="2 3">
    <name type="scientific">Bacillus swezeyi</name>
    <dbReference type="NCBI Taxonomy" id="1925020"/>
    <lineage>
        <taxon>Bacteria</taxon>
        <taxon>Bacillati</taxon>
        <taxon>Bacillota</taxon>
        <taxon>Bacilli</taxon>
        <taxon>Bacillales</taxon>
        <taxon>Bacillaceae</taxon>
        <taxon>Bacillus</taxon>
    </lineage>
</organism>
<evidence type="ECO:0000313" key="3">
    <source>
        <dbReference type="Proteomes" id="UP000187367"/>
    </source>
</evidence>
<protein>
    <recommendedName>
        <fullName evidence="1">IrrE N-terminal-like domain-containing protein</fullName>
    </recommendedName>
</protein>
<dbReference type="Proteomes" id="UP000187367">
    <property type="component" value="Unassembled WGS sequence"/>
</dbReference>
<reference evidence="2 3" key="1">
    <citation type="submission" date="2017-01" db="EMBL/GenBank/DDBJ databases">
        <title>Bacillus phylogenomics.</title>
        <authorList>
            <person name="Dunlap C."/>
        </authorList>
    </citation>
    <scope>NUCLEOTIDE SEQUENCE [LARGE SCALE GENOMIC DNA]</scope>
    <source>
        <strain evidence="2 3">NRRL B-41282</strain>
    </source>
</reference>
<gene>
    <name evidence="2" type="ORF">BW143_08745</name>
</gene>
<dbReference type="InterPro" id="IPR052345">
    <property type="entry name" value="Rad_response_metalloprotease"/>
</dbReference>
<proteinExistence type="predicted"/>
<dbReference type="PANTHER" id="PTHR43236:SF1">
    <property type="entry name" value="BLL7220 PROTEIN"/>
    <property type="match status" value="1"/>
</dbReference>
<dbReference type="OrthoDB" id="9816277at2"/>
<sequence length="143" mass="16788">MHFIKGKVNELIKRFNTNDPFEIAERLNIMILFEDLGKALGYYSSYKRYQFIHINNRLDETYHRPVCCHELGHAVLHPNSNAPFLKSRTFYASEKIEVEANKFTVEMLLPDEYILSYKDTNLSLKEIAGIYGVPKELCHLKKF</sequence>
<name>A0A1R1QPW1_9BACI</name>
<keyword evidence="3" id="KW-1185">Reference proteome</keyword>
<accession>A0A1R1RPC3</accession>
<dbReference type="AlphaFoldDB" id="A0A1R1QPW1"/>